<keyword evidence="13" id="KW-1185">Reference proteome</keyword>
<gene>
    <name evidence="12" type="ORF">MBEBAB_0694</name>
</gene>
<evidence type="ECO:0000313" key="12">
    <source>
        <dbReference type="EMBL" id="GAD58444.1"/>
    </source>
</evidence>
<keyword evidence="3 10" id="KW-0812">Transmembrane</keyword>
<evidence type="ECO:0000256" key="5">
    <source>
        <dbReference type="ARBA" id="ARBA00023136"/>
    </source>
</evidence>
<evidence type="ECO:0000313" key="13">
    <source>
        <dbReference type="Proteomes" id="UP000016569"/>
    </source>
</evidence>
<dbReference type="PANTHER" id="PTHR38035:SF1">
    <property type="entry name" value="ANCILLARY SECYEG TRANSLOCON SUBUNIT"/>
    <property type="match status" value="1"/>
</dbReference>
<dbReference type="EMBL" id="BATC01000007">
    <property type="protein sequence ID" value="GAD58444.1"/>
    <property type="molecule type" value="Genomic_DNA"/>
</dbReference>
<dbReference type="InterPro" id="IPR011990">
    <property type="entry name" value="TPR-like_helical_dom_sf"/>
</dbReference>
<dbReference type="PANTHER" id="PTHR38035">
    <property type="entry name" value="UPF0070 PROTEIN YFGM"/>
    <property type="match status" value="1"/>
</dbReference>
<feature type="transmembrane region" description="Helical" evidence="10">
    <location>
        <begin position="24"/>
        <end position="45"/>
    </location>
</feature>
<dbReference type="GO" id="GO:0044877">
    <property type="term" value="F:protein-containing complex binding"/>
    <property type="evidence" value="ECO:0007669"/>
    <property type="project" value="InterPro"/>
</dbReference>
<dbReference type="InterPro" id="IPR018704">
    <property type="entry name" value="SecYEG/CpoB_TPR"/>
</dbReference>
<dbReference type="Proteomes" id="UP000016569">
    <property type="component" value="Unassembled WGS sequence"/>
</dbReference>
<dbReference type="Pfam" id="PF09976">
    <property type="entry name" value="TPR_21"/>
    <property type="match status" value="1"/>
</dbReference>
<evidence type="ECO:0000256" key="8">
    <source>
        <dbReference type="ARBA" id="ARBA00024235"/>
    </source>
</evidence>
<evidence type="ECO:0000256" key="1">
    <source>
        <dbReference type="ARBA" id="ARBA00004401"/>
    </source>
</evidence>
<dbReference type="SUPFAM" id="SSF48452">
    <property type="entry name" value="TPR-like"/>
    <property type="match status" value="1"/>
</dbReference>
<dbReference type="RefSeq" id="WP_021696540.1">
    <property type="nucleotide sequence ID" value="NZ_BATC01000007.1"/>
</dbReference>
<dbReference type="InterPro" id="IPR026039">
    <property type="entry name" value="YfgM"/>
</dbReference>
<evidence type="ECO:0000256" key="6">
    <source>
        <dbReference type="ARBA" id="ARBA00023186"/>
    </source>
</evidence>
<comment type="caution">
    <text evidence="12">The sequence shown here is derived from an EMBL/GenBank/DDBJ whole genome shotgun (WGS) entry which is preliminary data.</text>
</comment>
<dbReference type="Gene3D" id="1.25.40.10">
    <property type="entry name" value="Tetratricopeptide repeat domain"/>
    <property type="match status" value="1"/>
</dbReference>
<reference evidence="13" key="1">
    <citation type="journal article" date="2013" name="Genome Announc.">
        <title>Draft Genome Sequence of the Dimorphic Prosthecate Bacterium Brevundimonas abyssalis TAR-001T.</title>
        <authorList>
            <person name="Tsubouchi T."/>
            <person name="Nishi S."/>
            <person name="Usui K."/>
            <person name="Shimane Y."/>
            <person name="Takaki Y."/>
            <person name="Maruyama T."/>
            <person name="Hatada Y."/>
        </authorList>
    </citation>
    <scope>NUCLEOTIDE SEQUENCE [LARGE SCALE GENOMIC DNA]</scope>
    <source>
        <strain evidence="13">TAR-001</strain>
    </source>
</reference>
<keyword evidence="6" id="KW-0143">Chaperone</keyword>
<dbReference type="OrthoDB" id="7173339at2"/>
<feature type="domain" description="Ancillary SecYEG translocon subunit/Cell division coordinator CpoB TPR" evidence="11">
    <location>
        <begin position="22"/>
        <end position="185"/>
    </location>
</feature>
<evidence type="ECO:0000256" key="3">
    <source>
        <dbReference type="ARBA" id="ARBA00022692"/>
    </source>
</evidence>
<keyword evidence="2" id="KW-1003">Cell membrane</keyword>
<dbReference type="GO" id="GO:0005886">
    <property type="term" value="C:plasma membrane"/>
    <property type="evidence" value="ECO:0007669"/>
    <property type="project" value="UniProtKB-SubCell"/>
</dbReference>
<evidence type="ECO:0000256" key="9">
    <source>
        <dbReference type="SAM" id="MobiDB-lite"/>
    </source>
</evidence>
<name>A0A8E0KJW4_9CAUL</name>
<evidence type="ECO:0000259" key="11">
    <source>
        <dbReference type="Pfam" id="PF09976"/>
    </source>
</evidence>
<proteinExistence type="inferred from homology"/>
<comment type="subcellular location">
    <subcellularLocation>
        <location evidence="1">Cell membrane</location>
        <topology evidence="1">Single-pass type II membrane protein</topology>
    </subcellularLocation>
</comment>
<evidence type="ECO:0000256" key="10">
    <source>
        <dbReference type="SAM" id="Phobius"/>
    </source>
</evidence>
<protein>
    <recommendedName>
        <fullName evidence="8">Ancillary SecYEG translocon subunit</fullName>
    </recommendedName>
</protein>
<evidence type="ECO:0000256" key="2">
    <source>
        <dbReference type="ARBA" id="ARBA00022475"/>
    </source>
</evidence>
<evidence type="ECO:0000256" key="7">
    <source>
        <dbReference type="ARBA" id="ARBA00024197"/>
    </source>
</evidence>
<comment type="similarity">
    <text evidence="7">Belongs to the YfgM family.</text>
</comment>
<accession>A0A8E0KJW4</accession>
<keyword evidence="5 10" id="KW-0472">Membrane</keyword>
<keyword evidence="4 10" id="KW-1133">Transmembrane helix</keyword>
<dbReference type="AlphaFoldDB" id="A0A8E0KJW4"/>
<feature type="region of interest" description="Disordered" evidence="9">
    <location>
        <begin position="230"/>
        <end position="258"/>
    </location>
</feature>
<sequence>MVDVFEEVEEELRSERYRRLVRTWGPWVAGALVLALVAALAWWGWQSWQTGRAETAATHYDRGMQALSEGDAAAADAAFIEAVDTGSGGYKALALQQRAGIALGNGETDEAVALFDEAAGASGQPLISDLARLKAVYLLMDSAPLEEIEERLAPIAEENRPFSAYAREAQGLARIQHGQVAEARPVFALLALGQDVPDVVRQRAQLVQDAIDSGVAASLAEIVRAQAEMPQPDVGQVQAQAQAQGQAQGAPEQPAVQP</sequence>
<evidence type="ECO:0000256" key="4">
    <source>
        <dbReference type="ARBA" id="ARBA00022989"/>
    </source>
</evidence>
<organism evidence="12 13">
    <name type="scientific">Brevundimonas abyssalis TAR-001</name>
    <dbReference type="NCBI Taxonomy" id="1391729"/>
    <lineage>
        <taxon>Bacteria</taxon>
        <taxon>Pseudomonadati</taxon>
        <taxon>Pseudomonadota</taxon>
        <taxon>Alphaproteobacteria</taxon>
        <taxon>Caulobacterales</taxon>
        <taxon>Caulobacteraceae</taxon>
        <taxon>Brevundimonas</taxon>
    </lineage>
</organism>